<proteinExistence type="predicted"/>
<feature type="region of interest" description="Disordered" evidence="1">
    <location>
        <begin position="47"/>
        <end position="68"/>
    </location>
</feature>
<dbReference type="Proteomes" id="UP000179368">
    <property type="component" value="Unassembled WGS sequence"/>
</dbReference>
<name>A0A1F6BUC0_9BACT</name>
<evidence type="ECO:0000256" key="1">
    <source>
        <dbReference type="SAM" id="MobiDB-lite"/>
    </source>
</evidence>
<comment type="caution">
    <text evidence="2">The sequence shown here is derived from an EMBL/GenBank/DDBJ whole genome shotgun (WGS) entry which is preliminary data.</text>
</comment>
<sequence length="261" mass="28856">MSGKKITAFIIVLAGLGLAIFIATSGPSKTASSLSVLFGNREDPSLQFEASLPTTPGSRSSLSEAPTTDNYTDKLANSYLEELFIRNGDITGNTNLSLPTIQLSDESLRESIGDLEIPSFTRGDIRVTNDDSDAAQITYIEALDSLFQKYFSKFGKGKNDLKDALEAWFNEKDDRLLKELADGINPFVGELLALEVPETLSDYHLATLNLWQKKLVVYRAFLGMETDPLKTYLALQEIQNIALEDSNLQAALIKRYEELKS</sequence>
<feature type="compositionally biased region" description="Polar residues" evidence="1">
    <location>
        <begin position="52"/>
        <end position="68"/>
    </location>
</feature>
<gene>
    <name evidence="2" type="ORF">A2116_01225</name>
</gene>
<reference evidence="2 3" key="1">
    <citation type="journal article" date="2016" name="Nat. Commun.">
        <title>Thousands of microbial genomes shed light on interconnected biogeochemical processes in an aquifer system.</title>
        <authorList>
            <person name="Anantharaman K."/>
            <person name="Brown C.T."/>
            <person name="Hug L.A."/>
            <person name="Sharon I."/>
            <person name="Castelle C.J."/>
            <person name="Probst A.J."/>
            <person name="Thomas B.C."/>
            <person name="Singh A."/>
            <person name="Wilkins M.J."/>
            <person name="Karaoz U."/>
            <person name="Brodie E.L."/>
            <person name="Williams K.H."/>
            <person name="Hubbard S.S."/>
            <person name="Banfield J.F."/>
        </authorList>
    </citation>
    <scope>NUCLEOTIDE SEQUENCE [LARGE SCALE GENOMIC DNA]</scope>
</reference>
<evidence type="ECO:0000313" key="3">
    <source>
        <dbReference type="Proteomes" id="UP000179368"/>
    </source>
</evidence>
<organism evidence="2 3">
    <name type="scientific">Candidatus Jorgensenbacteria bacterium GWA1_49_17</name>
    <dbReference type="NCBI Taxonomy" id="1798467"/>
    <lineage>
        <taxon>Bacteria</taxon>
        <taxon>Candidatus Joergenseniibacteriota</taxon>
    </lineage>
</organism>
<accession>A0A1F6BUC0</accession>
<dbReference type="AlphaFoldDB" id="A0A1F6BUC0"/>
<dbReference type="EMBL" id="MFKG01000024">
    <property type="protein sequence ID" value="OGG40147.1"/>
    <property type="molecule type" value="Genomic_DNA"/>
</dbReference>
<evidence type="ECO:0000313" key="2">
    <source>
        <dbReference type="EMBL" id="OGG40147.1"/>
    </source>
</evidence>
<protein>
    <submittedName>
        <fullName evidence="2">Uncharacterized protein</fullName>
    </submittedName>
</protein>